<evidence type="ECO:0000256" key="2">
    <source>
        <dbReference type="ARBA" id="ARBA00007276"/>
    </source>
</evidence>
<evidence type="ECO:0000256" key="3">
    <source>
        <dbReference type="ARBA" id="ARBA00018363"/>
    </source>
</evidence>
<organism evidence="10 11">
    <name type="scientific">Cercophora samala</name>
    <dbReference type="NCBI Taxonomy" id="330535"/>
    <lineage>
        <taxon>Eukaryota</taxon>
        <taxon>Fungi</taxon>
        <taxon>Dikarya</taxon>
        <taxon>Ascomycota</taxon>
        <taxon>Pezizomycotina</taxon>
        <taxon>Sordariomycetes</taxon>
        <taxon>Sordariomycetidae</taxon>
        <taxon>Sordariales</taxon>
        <taxon>Lasiosphaeriaceae</taxon>
        <taxon>Cercophora</taxon>
    </lineage>
</organism>
<evidence type="ECO:0000256" key="1">
    <source>
        <dbReference type="ARBA" id="ARBA00004123"/>
    </source>
</evidence>
<evidence type="ECO:0000256" key="6">
    <source>
        <dbReference type="ARBA" id="ARBA00023306"/>
    </source>
</evidence>
<gene>
    <name evidence="10" type="ORF">QBC41DRAFT_266133</name>
</gene>
<dbReference type="CDD" id="cd22289">
    <property type="entry name" value="RecQL4_SLD2_NTD"/>
    <property type="match status" value="1"/>
</dbReference>
<keyword evidence="11" id="KW-1185">Reference proteome</keyword>
<name>A0AA39ZMA1_9PEZI</name>
<accession>A0AA39ZMA1</accession>
<dbReference type="GO" id="GO:0031261">
    <property type="term" value="C:DNA replication preinitiation complex"/>
    <property type="evidence" value="ECO:0007669"/>
    <property type="project" value="TreeGrafter"/>
</dbReference>
<keyword evidence="6 8" id="KW-0131">Cell cycle</keyword>
<dbReference type="InterPro" id="IPR040203">
    <property type="entry name" value="Sld2"/>
</dbReference>
<evidence type="ECO:0000256" key="5">
    <source>
        <dbReference type="ARBA" id="ARBA00023242"/>
    </source>
</evidence>
<dbReference type="InterPro" id="IPR021110">
    <property type="entry name" value="DNA_rep_checkpnt_protein"/>
</dbReference>
<protein>
    <recommendedName>
        <fullName evidence="3 8">DNA replication regulator SLD2</fullName>
    </recommendedName>
</protein>
<dbReference type="FunFam" id="1.10.10.1460:FF:000001">
    <property type="entry name" value="DNA replication regulator Sld2"/>
    <property type="match status" value="1"/>
</dbReference>
<dbReference type="GO" id="GO:0003697">
    <property type="term" value="F:single-stranded DNA binding"/>
    <property type="evidence" value="ECO:0007669"/>
    <property type="project" value="TreeGrafter"/>
</dbReference>
<feature type="region of interest" description="Disordered" evidence="9">
    <location>
        <begin position="26"/>
        <end position="200"/>
    </location>
</feature>
<feature type="compositionally biased region" description="Polar residues" evidence="9">
    <location>
        <begin position="93"/>
        <end position="112"/>
    </location>
</feature>
<keyword evidence="5 8" id="KW-0539">Nucleus</keyword>
<dbReference type="PANTHER" id="PTHR28124:SF1">
    <property type="entry name" value="DNA REPLICATION REGULATOR SLD2"/>
    <property type="match status" value="1"/>
</dbReference>
<dbReference type="GO" id="GO:1902977">
    <property type="term" value="P:mitotic DNA replication preinitiation complex assembly"/>
    <property type="evidence" value="ECO:0007669"/>
    <property type="project" value="TreeGrafter"/>
</dbReference>
<dbReference type="Proteomes" id="UP001174997">
    <property type="component" value="Unassembled WGS sequence"/>
</dbReference>
<evidence type="ECO:0000313" key="10">
    <source>
        <dbReference type="EMBL" id="KAK0673718.1"/>
    </source>
</evidence>
<evidence type="ECO:0000256" key="8">
    <source>
        <dbReference type="RuleBase" id="RU367067"/>
    </source>
</evidence>
<comment type="subcellular location">
    <subcellularLocation>
        <location evidence="1 8">Nucleus</location>
    </subcellularLocation>
</comment>
<evidence type="ECO:0000256" key="7">
    <source>
        <dbReference type="ARBA" id="ARBA00025253"/>
    </source>
</evidence>
<dbReference type="GO" id="GO:0003688">
    <property type="term" value="F:DNA replication origin binding"/>
    <property type="evidence" value="ECO:0007669"/>
    <property type="project" value="TreeGrafter"/>
</dbReference>
<evidence type="ECO:0000256" key="9">
    <source>
        <dbReference type="SAM" id="MobiDB-lite"/>
    </source>
</evidence>
<reference evidence="10" key="1">
    <citation type="submission" date="2023-06" db="EMBL/GenBank/DDBJ databases">
        <title>Genome-scale phylogeny and comparative genomics of the fungal order Sordariales.</title>
        <authorList>
            <consortium name="Lawrence Berkeley National Laboratory"/>
            <person name="Hensen N."/>
            <person name="Bonometti L."/>
            <person name="Westerberg I."/>
            <person name="Brannstrom I.O."/>
            <person name="Guillou S."/>
            <person name="Cros-Aarteil S."/>
            <person name="Calhoun S."/>
            <person name="Haridas S."/>
            <person name="Kuo A."/>
            <person name="Mondo S."/>
            <person name="Pangilinan J."/>
            <person name="Riley R."/>
            <person name="Labutti K."/>
            <person name="Andreopoulos B."/>
            <person name="Lipzen A."/>
            <person name="Chen C."/>
            <person name="Yanf M."/>
            <person name="Daum C."/>
            <person name="Ng V."/>
            <person name="Clum A."/>
            <person name="Steindorff A."/>
            <person name="Ohm R."/>
            <person name="Martin F."/>
            <person name="Silar P."/>
            <person name="Natvig D."/>
            <person name="Lalanne C."/>
            <person name="Gautier V."/>
            <person name="Ament-Velasquez S.L."/>
            <person name="Kruys A."/>
            <person name="Hutchinson M.I."/>
            <person name="Powell A.J."/>
            <person name="Barry K."/>
            <person name="Miller A.N."/>
            <person name="Grigoriev I.V."/>
            <person name="Debuchy R."/>
            <person name="Gladieux P."/>
            <person name="Thoren M.H."/>
            <person name="Johannesson H."/>
        </authorList>
    </citation>
    <scope>NUCLEOTIDE SEQUENCE</scope>
    <source>
        <strain evidence="10">CBS 307.81</strain>
    </source>
</reference>
<comment type="function">
    <text evidence="7 8">Has a role in the initiation of DNA replication. Required at S-phase checkpoint.</text>
</comment>
<proteinExistence type="inferred from homology"/>
<feature type="compositionally biased region" description="Basic and acidic residues" evidence="9">
    <location>
        <begin position="56"/>
        <end position="72"/>
    </location>
</feature>
<feature type="compositionally biased region" description="Basic and acidic residues" evidence="9">
    <location>
        <begin position="497"/>
        <end position="517"/>
    </location>
</feature>
<evidence type="ECO:0000256" key="4">
    <source>
        <dbReference type="ARBA" id="ARBA00022705"/>
    </source>
</evidence>
<keyword evidence="4 8" id="KW-0235">DNA replication</keyword>
<evidence type="ECO:0000313" key="11">
    <source>
        <dbReference type="Proteomes" id="UP001174997"/>
    </source>
</evidence>
<feature type="compositionally biased region" description="Basic and acidic residues" evidence="9">
    <location>
        <begin position="26"/>
        <end position="49"/>
    </location>
</feature>
<feature type="region of interest" description="Disordered" evidence="9">
    <location>
        <begin position="386"/>
        <end position="518"/>
    </location>
</feature>
<dbReference type="GO" id="GO:0006270">
    <property type="term" value="P:DNA replication initiation"/>
    <property type="evidence" value="ECO:0007669"/>
    <property type="project" value="UniProtKB-UniRule"/>
</dbReference>
<dbReference type="PANTHER" id="PTHR28124">
    <property type="entry name" value="DNA REPLICATION REGULATOR SLD2"/>
    <property type="match status" value="1"/>
</dbReference>
<dbReference type="Pfam" id="PF11719">
    <property type="entry name" value="Drc1-Sld2"/>
    <property type="match status" value="1"/>
</dbReference>
<feature type="compositionally biased region" description="Basic residues" evidence="9">
    <location>
        <begin position="398"/>
        <end position="417"/>
    </location>
</feature>
<feature type="region of interest" description="Disordered" evidence="9">
    <location>
        <begin position="327"/>
        <end position="360"/>
    </location>
</feature>
<dbReference type="AlphaFoldDB" id="A0AA39ZMA1"/>
<comment type="similarity">
    <text evidence="2 8">Belongs to the SLD2 family.</text>
</comment>
<dbReference type="Gene3D" id="1.10.10.1460">
    <property type="match status" value="1"/>
</dbReference>
<comment type="caution">
    <text evidence="10">The sequence shown here is derived from an EMBL/GenBank/DDBJ whole genome shotgun (WGS) entry which is preliminary data.</text>
</comment>
<feature type="compositionally biased region" description="Acidic residues" evidence="9">
    <location>
        <begin position="424"/>
        <end position="440"/>
    </location>
</feature>
<feature type="compositionally biased region" description="Acidic residues" evidence="9">
    <location>
        <begin position="468"/>
        <end position="480"/>
    </location>
</feature>
<dbReference type="GO" id="GO:0000727">
    <property type="term" value="P:double-strand break repair via break-induced replication"/>
    <property type="evidence" value="ECO:0007669"/>
    <property type="project" value="TreeGrafter"/>
</dbReference>
<dbReference type="EMBL" id="JAULSY010000005">
    <property type="protein sequence ID" value="KAK0673718.1"/>
    <property type="molecule type" value="Genomic_DNA"/>
</dbReference>
<sequence length="556" mass="61505">MDDQARAEFELQSLQVRAELKKWETDWQEEHGGSKPSRNDIKQNPDIAKKYKQYSKLRDVLSGKIPPEELSRPPKPKSSSHRPPQTPSKHSKTAQTPRKQYVTNPYMQSPTARTPGAATPSTARKLFSPALPTSIGPTPQKDGRVLGLFDLLGKTPSKPTESPFPKPLGSSTPSKRRASELGDLTTPSAKRIAHDASTPLTGRTNLFGAIATPLHEKPNNTTTTPSSTRSKLFNTPAFLRRTTLPPLDETDENSSWKVGPLRLPRVLTRKGVKVKGLSEVVAGLRKIEDDAHEDEEDALREMEAQELGIPITKPPSLAKLPTVPEGIETTEVGGDTPRQPAAPHHHHHHHQQQQQQQQPKYTVEKPVLLSHFDDEALYDGEVDLTKEGVDTQGNPLRVFKKKGQKRTTRMVKMKPTRFQRPAGEEADDGDDDSGGDDEVIPETQYQQQPQAPPAPDNDDDLLLSGSDFNDDDNGHDDDDFDTLKPTPKSAGKGTKKILAETKGKKTDGKKKEEEGTVKKAVRKVKATAHANFKRLKLKQGGAKGGPGYNSRFRRRR</sequence>